<gene>
    <name evidence="1" type="ORF">L6452_27882</name>
</gene>
<name>A0ACB8ZWQ5_ARCLA</name>
<dbReference type="Proteomes" id="UP001055879">
    <property type="component" value="Linkage Group LG09"/>
</dbReference>
<dbReference type="EMBL" id="CM042055">
    <property type="protein sequence ID" value="KAI3702156.1"/>
    <property type="molecule type" value="Genomic_DNA"/>
</dbReference>
<proteinExistence type="predicted"/>
<reference evidence="2" key="1">
    <citation type="journal article" date="2022" name="Mol. Ecol. Resour.">
        <title>The genomes of chicory, endive, great burdock and yacon provide insights into Asteraceae palaeo-polyploidization history and plant inulin production.</title>
        <authorList>
            <person name="Fan W."/>
            <person name="Wang S."/>
            <person name="Wang H."/>
            <person name="Wang A."/>
            <person name="Jiang F."/>
            <person name="Liu H."/>
            <person name="Zhao H."/>
            <person name="Xu D."/>
            <person name="Zhang Y."/>
        </authorList>
    </citation>
    <scope>NUCLEOTIDE SEQUENCE [LARGE SCALE GENOMIC DNA]</scope>
    <source>
        <strain evidence="2">cv. Niubang</strain>
    </source>
</reference>
<evidence type="ECO:0000313" key="1">
    <source>
        <dbReference type="EMBL" id="KAI3702156.1"/>
    </source>
</evidence>
<comment type="caution">
    <text evidence="1">The sequence shown here is derived from an EMBL/GenBank/DDBJ whole genome shotgun (WGS) entry which is preliminary data.</text>
</comment>
<reference evidence="1 2" key="2">
    <citation type="journal article" date="2022" name="Mol. Ecol. Resour.">
        <title>The genomes of chicory, endive, great burdock and yacon provide insights into Asteraceae paleo-polyploidization history and plant inulin production.</title>
        <authorList>
            <person name="Fan W."/>
            <person name="Wang S."/>
            <person name="Wang H."/>
            <person name="Wang A."/>
            <person name="Jiang F."/>
            <person name="Liu H."/>
            <person name="Zhao H."/>
            <person name="Xu D."/>
            <person name="Zhang Y."/>
        </authorList>
    </citation>
    <scope>NUCLEOTIDE SEQUENCE [LARGE SCALE GENOMIC DNA]</scope>
    <source>
        <strain evidence="2">cv. Niubang</strain>
    </source>
</reference>
<accession>A0ACB8ZWQ5</accession>
<organism evidence="1 2">
    <name type="scientific">Arctium lappa</name>
    <name type="common">Greater burdock</name>
    <name type="synonym">Lappa major</name>
    <dbReference type="NCBI Taxonomy" id="4217"/>
    <lineage>
        <taxon>Eukaryota</taxon>
        <taxon>Viridiplantae</taxon>
        <taxon>Streptophyta</taxon>
        <taxon>Embryophyta</taxon>
        <taxon>Tracheophyta</taxon>
        <taxon>Spermatophyta</taxon>
        <taxon>Magnoliopsida</taxon>
        <taxon>eudicotyledons</taxon>
        <taxon>Gunneridae</taxon>
        <taxon>Pentapetalae</taxon>
        <taxon>asterids</taxon>
        <taxon>campanulids</taxon>
        <taxon>Asterales</taxon>
        <taxon>Asteraceae</taxon>
        <taxon>Carduoideae</taxon>
        <taxon>Cardueae</taxon>
        <taxon>Arctiinae</taxon>
        <taxon>Arctium</taxon>
    </lineage>
</organism>
<evidence type="ECO:0000313" key="2">
    <source>
        <dbReference type="Proteomes" id="UP001055879"/>
    </source>
</evidence>
<protein>
    <submittedName>
        <fullName evidence="1">Uncharacterized protein</fullName>
    </submittedName>
</protein>
<sequence length="686" mass="78133">MKVLKITASLSLKLVQSQSGESKSISEVSSESVSEKASLSLKSVQKGMDKDLFRSVNVGTHVPMVLVPRVPATADTAEIPAYYEKKTTNFTDEETNMMDNDSKIVRLLIMAIPNDIFQELDSCKTAKEIWDQFTPYSDQKGTNFNNNDATQQSRPQQPFQPTYPLPQRYFKPQEQKPETSTATLPTNQNDGRCFRCGKLGHFSTKCRGKLVKDQDYYKNKYKYNVKERVLVAEMEDWLSDSTSDGEEEPTNLCGMAFSDGNQTDGASGDNSEKVNSLYTSDSDPEIDAFKLINELQDLEQKFLEEKKKREQVTKELIFFKREKNLLESDKKEFFLEKTKLEETHKQKEKSFSEEIREIEKVLKGKEEEVKKSEYERLNSIALTKFFQKEREILHQSLDRKNLRIKSYVNAQGVFNKIKTQMDSQGLGFNELNSFTGLEKTSLSSTFCMGKIKGETSEVLFTKPQSNDPKEIFRFDAFISNESETSGTSTSDTSTSENESQSSLNPDATLYSPSSDENIRTTFEDDVKKIWKENVMEDLKRKESMKRIIKSMPIWYLYSGCSRHMTGDKELLSSFKAKSGGAVTFGDNMQGQIKGYGELSRGNVSVSKVAYVDGLKHNLISISQLCDHGFDVKFQRKYCSLLHSESGQELLRADRKDLPIKPKVKTTALDLCTCFMWTSVVLSLYRV</sequence>
<keyword evidence="2" id="KW-1185">Reference proteome</keyword>